<gene>
    <name evidence="2" type="ORF">A4U43_C01F14730</name>
</gene>
<dbReference type="AlphaFoldDB" id="A0A5P1FPD4"/>
<evidence type="ECO:0000313" key="2">
    <source>
        <dbReference type="EMBL" id="ONK80175.1"/>
    </source>
</evidence>
<feature type="region of interest" description="Disordered" evidence="1">
    <location>
        <begin position="1"/>
        <end position="23"/>
    </location>
</feature>
<feature type="region of interest" description="Disordered" evidence="1">
    <location>
        <begin position="48"/>
        <end position="110"/>
    </location>
</feature>
<sequence length="129" mass="14302">MAGGLAWSRMDLKRPSDGGRVSWGVGLSEGPWAERWPLDHVRYELPELTWSNGQPNPAHGPSLKPTPQDTLPPSLGRLRSIRDQAKPPAIRPRQLTPAMRPTCPWKLTPTPPAAANVRSLAYRDRVLLC</sequence>
<evidence type="ECO:0000313" key="3">
    <source>
        <dbReference type="Proteomes" id="UP000243459"/>
    </source>
</evidence>
<reference evidence="3" key="1">
    <citation type="journal article" date="2017" name="Nat. Commun.">
        <title>The asparagus genome sheds light on the origin and evolution of a young Y chromosome.</title>
        <authorList>
            <person name="Harkess A."/>
            <person name="Zhou J."/>
            <person name="Xu C."/>
            <person name="Bowers J.E."/>
            <person name="Van der Hulst R."/>
            <person name="Ayyampalayam S."/>
            <person name="Mercati F."/>
            <person name="Riccardi P."/>
            <person name="McKain M.R."/>
            <person name="Kakrana A."/>
            <person name="Tang H."/>
            <person name="Ray J."/>
            <person name="Groenendijk J."/>
            <person name="Arikit S."/>
            <person name="Mathioni S.M."/>
            <person name="Nakano M."/>
            <person name="Shan H."/>
            <person name="Telgmann-Rauber A."/>
            <person name="Kanno A."/>
            <person name="Yue Z."/>
            <person name="Chen H."/>
            <person name="Li W."/>
            <person name="Chen Y."/>
            <person name="Xu X."/>
            <person name="Zhang Y."/>
            <person name="Luo S."/>
            <person name="Chen H."/>
            <person name="Gao J."/>
            <person name="Mao Z."/>
            <person name="Pires J.C."/>
            <person name="Luo M."/>
            <person name="Kudrna D."/>
            <person name="Wing R.A."/>
            <person name="Meyers B.C."/>
            <person name="Yi K."/>
            <person name="Kong H."/>
            <person name="Lavrijsen P."/>
            <person name="Sunseri F."/>
            <person name="Falavigna A."/>
            <person name="Ye Y."/>
            <person name="Leebens-Mack J.H."/>
            <person name="Chen G."/>
        </authorList>
    </citation>
    <scope>NUCLEOTIDE SEQUENCE [LARGE SCALE GENOMIC DNA]</scope>
    <source>
        <strain evidence="3">cv. DH0086</strain>
    </source>
</reference>
<protein>
    <submittedName>
        <fullName evidence="2">Uncharacterized protein</fullName>
    </submittedName>
</protein>
<name>A0A5P1FPD4_ASPOF</name>
<dbReference type="EMBL" id="CM007381">
    <property type="protein sequence ID" value="ONK80175.1"/>
    <property type="molecule type" value="Genomic_DNA"/>
</dbReference>
<dbReference type="Proteomes" id="UP000243459">
    <property type="component" value="Chromosome 1"/>
</dbReference>
<dbReference type="Gramene" id="ONK80175">
    <property type="protein sequence ID" value="ONK80175"/>
    <property type="gene ID" value="A4U43_C01F14730"/>
</dbReference>
<accession>A0A5P1FPD4</accession>
<keyword evidence="3" id="KW-1185">Reference proteome</keyword>
<organism evidence="2 3">
    <name type="scientific">Asparagus officinalis</name>
    <name type="common">Garden asparagus</name>
    <dbReference type="NCBI Taxonomy" id="4686"/>
    <lineage>
        <taxon>Eukaryota</taxon>
        <taxon>Viridiplantae</taxon>
        <taxon>Streptophyta</taxon>
        <taxon>Embryophyta</taxon>
        <taxon>Tracheophyta</taxon>
        <taxon>Spermatophyta</taxon>
        <taxon>Magnoliopsida</taxon>
        <taxon>Liliopsida</taxon>
        <taxon>Asparagales</taxon>
        <taxon>Asparagaceae</taxon>
        <taxon>Asparagoideae</taxon>
        <taxon>Asparagus</taxon>
    </lineage>
</organism>
<evidence type="ECO:0000256" key="1">
    <source>
        <dbReference type="SAM" id="MobiDB-lite"/>
    </source>
</evidence>
<proteinExistence type="predicted"/>